<keyword evidence="3" id="KW-1185">Reference proteome</keyword>
<feature type="region of interest" description="Disordered" evidence="1">
    <location>
        <begin position="1"/>
        <end position="31"/>
    </location>
</feature>
<dbReference type="EMBL" id="PVTX01000001">
    <property type="protein sequence ID" value="PRZ10219.1"/>
    <property type="molecule type" value="Genomic_DNA"/>
</dbReference>
<evidence type="ECO:0000256" key="1">
    <source>
        <dbReference type="SAM" id="MobiDB-lite"/>
    </source>
</evidence>
<evidence type="ECO:0000313" key="3">
    <source>
        <dbReference type="Proteomes" id="UP000239895"/>
    </source>
</evidence>
<protein>
    <submittedName>
        <fullName evidence="2">Uncharacterized protein</fullName>
    </submittedName>
</protein>
<accession>A0ABX5EM43</accession>
<organism evidence="2 3">
    <name type="scientific">Isoptericola halotolerans</name>
    <dbReference type="NCBI Taxonomy" id="300560"/>
    <lineage>
        <taxon>Bacteria</taxon>
        <taxon>Bacillati</taxon>
        <taxon>Actinomycetota</taxon>
        <taxon>Actinomycetes</taxon>
        <taxon>Micrococcales</taxon>
        <taxon>Promicromonosporaceae</taxon>
        <taxon>Isoptericola</taxon>
    </lineage>
</organism>
<dbReference type="Proteomes" id="UP000239895">
    <property type="component" value="Unassembled WGS sequence"/>
</dbReference>
<gene>
    <name evidence="2" type="ORF">BCL65_101359</name>
</gene>
<proteinExistence type="predicted"/>
<sequence>MARRQPDTGGSGVLARRHPPAGGTTAETAEWSAPASCDMLNDVLTTAERETAVRASGPAPAATLAAVA</sequence>
<dbReference type="RefSeq" id="WP_106264618.1">
    <property type="nucleotide sequence ID" value="NZ_PVTX01000001.1"/>
</dbReference>
<evidence type="ECO:0000313" key="2">
    <source>
        <dbReference type="EMBL" id="PRZ10219.1"/>
    </source>
</evidence>
<reference evidence="2 3" key="1">
    <citation type="submission" date="2018-03" db="EMBL/GenBank/DDBJ databases">
        <title>Comparative analysis of microorganisms from saline springs in Andes Mountain Range, Colombia.</title>
        <authorList>
            <person name="Rubin E."/>
        </authorList>
    </citation>
    <scope>NUCLEOTIDE SEQUENCE [LARGE SCALE GENOMIC DNA]</scope>
    <source>
        <strain evidence="2 3">CG 23</strain>
    </source>
</reference>
<name>A0ABX5EM43_9MICO</name>
<comment type="caution">
    <text evidence="2">The sequence shown here is derived from an EMBL/GenBank/DDBJ whole genome shotgun (WGS) entry which is preliminary data.</text>
</comment>